<dbReference type="InterPro" id="IPR013083">
    <property type="entry name" value="Znf_RING/FYVE/PHD"/>
</dbReference>
<evidence type="ECO:0000256" key="10">
    <source>
        <dbReference type="SAM" id="MobiDB-lite"/>
    </source>
</evidence>
<dbReference type="Gene3D" id="3.40.50.300">
    <property type="entry name" value="P-loop containing nucleotide triphosphate hydrolases"/>
    <property type="match status" value="1"/>
</dbReference>
<evidence type="ECO:0000256" key="3">
    <source>
        <dbReference type="ARBA" id="ARBA00022741"/>
    </source>
</evidence>
<dbReference type="InterPro" id="IPR000330">
    <property type="entry name" value="SNF2_N"/>
</dbReference>
<dbReference type="GO" id="GO:0016787">
    <property type="term" value="F:hydrolase activity"/>
    <property type="evidence" value="ECO:0007669"/>
    <property type="project" value="UniProtKB-KW"/>
</dbReference>
<dbReference type="InterPro" id="IPR038718">
    <property type="entry name" value="SNF2-like_sf"/>
</dbReference>
<evidence type="ECO:0000259" key="11">
    <source>
        <dbReference type="PROSITE" id="PS50089"/>
    </source>
</evidence>
<dbReference type="SUPFAM" id="SSF57850">
    <property type="entry name" value="RING/U-box"/>
    <property type="match status" value="1"/>
</dbReference>
<dbReference type="PROSITE" id="PS51194">
    <property type="entry name" value="HELICASE_CTER"/>
    <property type="match status" value="1"/>
</dbReference>
<proteinExistence type="inferred from homology"/>
<dbReference type="InterPro" id="IPR014001">
    <property type="entry name" value="Helicase_ATP-bd"/>
</dbReference>
<organism evidence="14 15">
    <name type="scientific">Pyronema omphalodes (strain CBS 100304)</name>
    <name type="common">Pyronema confluens</name>
    <dbReference type="NCBI Taxonomy" id="1076935"/>
    <lineage>
        <taxon>Eukaryota</taxon>
        <taxon>Fungi</taxon>
        <taxon>Dikarya</taxon>
        <taxon>Ascomycota</taxon>
        <taxon>Pezizomycotina</taxon>
        <taxon>Pezizomycetes</taxon>
        <taxon>Pezizales</taxon>
        <taxon>Pyronemataceae</taxon>
        <taxon>Pyronema</taxon>
    </lineage>
</organism>
<dbReference type="SUPFAM" id="SSF52540">
    <property type="entry name" value="P-loop containing nucleoside triphosphate hydrolases"/>
    <property type="match status" value="2"/>
</dbReference>
<protein>
    <submittedName>
        <fullName evidence="14">Similar to DNA repair protein rad5 acc. no. P36607</fullName>
    </submittedName>
</protein>
<dbReference type="SMART" id="SM00184">
    <property type="entry name" value="RING"/>
    <property type="match status" value="1"/>
</dbReference>
<dbReference type="GO" id="GO:0008094">
    <property type="term" value="F:ATP-dependent activity, acting on DNA"/>
    <property type="evidence" value="ECO:0007669"/>
    <property type="project" value="TreeGrafter"/>
</dbReference>
<keyword evidence="6" id="KW-0347">Helicase</keyword>
<dbReference type="OrthoDB" id="1699231at2759"/>
<dbReference type="Pfam" id="PF13923">
    <property type="entry name" value="zf-C3HC4_2"/>
    <property type="match status" value="1"/>
</dbReference>
<keyword evidence="7" id="KW-0862">Zinc</keyword>
<sequence length="993" mass="111586">MPSPRIHLLTYDNLYSHEDGGLFFRHFGTVCKKKAPSDPPKPNSQPAANGHSQPGEKRKRPGDPASQSASKARRTGASSSRKIPHTKDGSASRQNRPIFTQKNGDPARHGGSAPAPNRPTFTQKNGAPTQRGGPTIPKKDPLPALPRPTFIEKPKEEAQNSLESGNDYAVFPKHPRKAKQAIPFHLKIKGTPNLDSAVPLEVKALVGLRSLTADDKVTLQEELEHDLKLVLEASSRLNLVPVTVVVLKQETVKVNEKGETEAVKEDESERLLTKAQQKQGMKQEKDEEEWVDGKDLGNKLDVKIYRDNEVEKQMWKVPQMETALMDHQVLGVDWMLSREKVADNERDFRGGFVCDAMGMGKTMQSIATMLLNPPPEGGPRITLVVAPVALLHQWAEEIDKNITGAHQLKVHIYHGPGKAKIETVNDLEEVDVLLCSYSAVMASWPKEATEKAKKKMSVEELDNYEKEHVKNRKLLHRTKFWRIILDECHYIKNHAGRTSKGCQNLNAVNKWALSGTPIQNQLWDVFGTLIFLGHPTLSDKEEFQSIAGLEGNNPNDARKLRLMLRNCMMRRNKTDYFMGKRLITLPAKTTRFIRIELSHEEQRLYDLVCEYFKELINKALADESPEGKRKAAILILISLTRMRQLVDHPYLIFEVLSKLRPGQIKEAIEKPGPAKLDTQDDDKFEEELFGPEPDPEPTYQGEMGDKETSAIRRIIKAYGDMPPEETTEAVILCPQCGDTAEDPVIIKSCGHIFCRSCLEDALDVENYCPMVDDDGITCKKSAKFSIFQPPPTHRINWLENPVFVGPFAHSSKTLAFVKQLAEWRISHPDDKVIVFSNFTQMLDILAKILDQAEMKYARYDGSMSMTERAEALETFRNDVDMKVFLISIKAGGVGLNLTTANLVICFDMWWNAAAEHQAFDRVHRLGQQKDVFVSRLIVKGSVEDKMLQIQQRKLDLSSTATGDNGYGVGKLTIMDLMSCFGTLVKIGGKEQLV</sequence>
<evidence type="ECO:0000256" key="7">
    <source>
        <dbReference type="ARBA" id="ARBA00022833"/>
    </source>
</evidence>
<dbReference type="PANTHER" id="PTHR45626">
    <property type="entry name" value="TRANSCRIPTION TERMINATION FACTOR 2-RELATED"/>
    <property type="match status" value="1"/>
</dbReference>
<dbReference type="SMART" id="SM00487">
    <property type="entry name" value="DEXDc"/>
    <property type="match status" value="1"/>
</dbReference>
<evidence type="ECO:0000256" key="1">
    <source>
        <dbReference type="ARBA" id="ARBA00007025"/>
    </source>
</evidence>
<dbReference type="InterPro" id="IPR017907">
    <property type="entry name" value="Znf_RING_CS"/>
</dbReference>
<dbReference type="InterPro" id="IPR001650">
    <property type="entry name" value="Helicase_C-like"/>
</dbReference>
<dbReference type="InterPro" id="IPR050628">
    <property type="entry name" value="SNF2_RAD54_helicase_TF"/>
</dbReference>
<dbReference type="GO" id="GO:0006281">
    <property type="term" value="P:DNA repair"/>
    <property type="evidence" value="ECO:0007669"/>
    <property type="project" value="TreeGrafter"/>
</dbReference>
<feature type="region of interest" description="Disordered" evidence="10">
    <location>
        <begin position="31"/>
        <end position="147"/>
    </location>
</feature>
<dbReference type="SMART" id="SM00490">
    <property type="entry name" value="HELICc"/>
    <property type="match status" value="1"/>
</dbReference>
<dbReference type="PANTHER" id="PTHR45626:SF17">
    <property type="entry name" value="HELICASE-LIKE TRANSCRIPTION FACTOR"/>
    <property type="match status" value="1"/>
</dbReference>
<feature type="compositionally biased region" description="Basic and acidic residues" evidence="10">
    <location>
        <begin position="259"/>
        <end position="272"/>
    </location>
</feature>
<evidence type="ECO:0000256" key="6">
    <source>
        <dbReference type="ARBA" id="ARBA00022806"/>
    </source>
</evidence>
<dbReference type="Pfam" id="PF00271">
    <property type="entry name" value="Helicase_C"/>
    <property type="match status" value="1"/>
</dbReference>
<dbReference type="InterPro" id="IPR049730">
    <property type="entry name" value="SNF2/RAD54-like_C"/>
</dbReference>
<dbReference type="eggNOG" id="KOG1001">
    <property type="taxonomic scope" value="Eukaryota"/>
</dbReference>
<keyword evidence="4 9" id="KW-0863">Zinc-finger</keyword>
<evidence type="ECO:0000256" key="4">
    <source>
        <dbReference type="ARBA" id="ARBA00022771"/>
    </source>
</evidence>
<dbReference type="Pfam" id="PF00176">
    <property type="entry name" value="SNF2-rel_dom"/>
    <property type="match status" value="1"/>
</dbReference>
<keyword evidence="2" id="KW-0479">Metal-binding</keyword>
<dbReference type="InterPro" id="IPR027417">
    <property type="entry name" value="P-loop_NTPase"/>
</dbReference>
<feature type="domain" description="Helicase C-terminal" evidence="13">
    <location>
        <begin position="816"/>
        <end position="965"/>
    </location>
</feature>
<dbReference type="GO" id="GO:0005524">
    <property type="term" value="F:ATP binding"/>
    <property type="evidence" value="ECO:0007669"/>
    <property type="project" value="UniProtKB-KW"/>
</dbReference>
<feature type="compositionally biased region" description="Polar residues" evidence="10">
    <location>
        <begin position="119"/>
        <end position="128"/>
    </location>
</feature>
<evidence type="ECO:0000256" key="9">
    <source>
        <dbReference type="PROSITE-ProRule" id="PRU00175"/>
    </source>
</evidence>
<reference evidence="14 15" key="1">
    <citation type="journal article" date="2013" name="PLoS Genet.">
        <title>The genome and development-dependent transcriptomes of Pyronema confluens: a window into fungal evolution.</title>
        <authorList>
            <person name="Traeger S."/>
            <person name="Altegoer F."/>
            <person name="Freitag M."/>
            <person name="Gabaldon T."/>
            <person name="Kempken F."/>
            <person name="Kumar A."/>
            <person name="Marcet-Houben M."/>
            <person name="Poggeler S."/>
            <person name="Stajich J.E."/>
            <person name="Nowrousian M."/>
        </authorList>
    </citation>
    <scope>NUCLEOTIDE SEQUENCE [LARGE SCALE GENOMIC DNA]</scope>
    <source>
        <strain evidence="15">CBS 100304</strain>
        <tissue evidence="14">Vegetative mycelium</tissue>
    </source>
</reference>
<evidence type="ECO:0000259" key="12">
    <source>
        <dbReference type="PROSITE" id="PS51192"/>
    </source>
</evidence>
<dbReference type="PROSITE" id="PS00518">
    <property type="entry name" value="ZF_RING_1"/>
    <property type="match status" value="1"/>
</dbReference>
<evidence type="ECO:0000256" key="5">
    <source>
        <dbReference type="ARBA" id="ARBA00022801"/>
    </source>
</evidence>
<dbReference type="InterPro" id="IPR001841">
    <property type="entry name" value="Znf_RING"/>
</dbReference>
<keyword evidence="3" id="KW-0547">Nucleotide-binding</keyword>
<feature type="domain" description="RING-type" evidence="11">
    <location>
        <begin position="733"/>
        <end position="770"/>
    </location>
</feature>
<dbReference type="CDD" id="cd18793">
    <property type="entry name" value="SF2_C_SNF"/>
    <property type="match status" value="1"/>
</dbReference>
<keyword evidence="8" id="KW-0067">ATP-binding</keyword>
<dbReference type="Proteomes" id="UP000018144">
    <property type="component" value="Unassembled WGS sequence"/>
</dbReference>
<comment type="similarity">
    <text evidence="1">Belongs to the SNF2/RAD54 helicase family.</text>
</comment>
<keyword evidence="15" id="KW-1185">Reference proteome</keyword>
<evidence type="ECO:0000256" key="2">
    <source>
        <dbReference type="ARBA" id="ARBA00022723"/>
    </source>
</evidence>
<dbReference type="AlphaFoldDB" id="U4L2M5"/>
<dbReference type="Gene3D" id="3.30.40.10">
    <property type="entry name" value="Zinc/RING finger domain, C3HC4 (zinc finger)"/>
    <property type="match status" value="1"/>
</dbReference>
<dbReference type="PROSITE" id="PS51192">
    <property type="entry name" value="HELICASE_ATP_BIND_1"/>
    <property type="match status" value="1"/>
</dbReference>
<dbReference type="PROSITE" id="PS50089">
    <property type="entry name" value="ZF_RING_2"/>
    <property type="match status" value="1"/>
</dbReference>
<dbReference type="STRING" id="1076935.U4L2M5"/>
<name>U4L2M5_PYROM</name>
<dbReference type="GO" id="GO:0004386">
    <property type="term" value="F:helicase activity"/>
    <property type="evidence" value="ECO:0007669"/>
    <property type="project" value="UniProtKB-KW"/>
</dbReference>
<dbReference type="EMBL" id="HF935514">
    <property type="protein sequence ID" value="CCX10159.1"/>
    <property type="molecule type" value="Genomic_DNA"/>
</dbReference>
<feature type="compositionally biased region" description="Polar residues" evidence="10">
    <location>
        <begin position="91"/>
        <end position="103"/>
    </location>
</feature>
<dbReference type="CDD" id="cd18008">
    <property type="entry name" value="DEXDc_SHPRH-like"/>
    <property type="match status" value="1"/>
</dbReference>
<dbReference type="GO" id="GO:0005634">
    <property type="term" value="C:nucleus"/>
    <property type="evidence" value="ECO:0007669"/>
    <property type="project" value="TreeGrafter"/>
</dbReference>
<evidence type="ECO:0000259" key="13">
    <source>
        <dbReference type="PROSITE" id="PS51194"/>
    </source>
</evidence>
<feature type="domain" description="Helicase ATP-binding" evidence="12">
    <location>
        <begin position="342"/>
        <end position="535"/>
    </location>
</feature>
<feature type="region of interest" description="Disordered" evidence="10">
    <location>
        <begin position="259"/>
        <end position="289"/>
    </location>
</feature>
<evidence type="ECO:0000313" key="15">
    <source>
        <dbReference type="Proteomes" id="UP000018144"/>
    </source>
</evidence>
<evidence type="ECO:0000256" key="8">
    <source>
        <dbReference type="ARBA" id="ARBA00022840"/>
    </source>
</evidence>
<gene>
    <name evidence="14" type="ORF">PCON_09752</name>
</gene>
<feature type="compositionally biased region" description="Polar residues" evidence="10">
    <location>
        <begin position="65"/>
        <end position="81"/>
    </location>
</feature>
<keyword evidence="5" id="KW-0378">Hydrolase</keyword>
<accession>U4L2M5</accession>
<evidence type="ECO:0000313" key="14">
    <source>
        <dbReference type="EMBL" id="CCX10159.1"/>
    </source>
</evidence>
<dbReference type="Gene3D" id="3.40.50.10810">
    <property type="entry name" value="Tandem AAA-ATPase domain"/>
    <property type="match status" value="1"/>
</dbReference>
<dbReference type="GO" id="GO:0008270">
    <property type="term" value="F:zinc ion binding"/>
    <property type="evidence" value="ECO:0007669"/>
    <property type="project" value="UniProtKB-KW"/>
</dbReference>